<name>A0A4V2V4N5_9HYPH</name>
<dbReference type="RefSeq" id="WP_165972773.1">
    <property type="nucleotide sequence ID" value="NZ_SMAR01000008.1"/>
</dbReference>
<feature type="domain" description="Glycosyl transferase family 25" evidence="1">
    <location>
        <begin position="2"/>
        <end position="177"/>
    </location>
</feature>
<reference evidence="2 3" key="1">
    <citation type="submission" date="2019-03" db="EMBL/GenBank/DDBJ databases">
        <title>Freshwater and sediment microbial communities from various areas in North America, analyzing microbe dynamics in response to fracking.</title>
        <authorList>
            <person name="Lamendella R."/>
        </authorList>
    </citation>
    <scope>NUCLEOTIDE SEQUENCE [LARGE SCALE GENOMIC DNA]</scope>
    <source>
        <strain evidence="2 3">175.2</strain>
    </source>
</reference>
<dbReference type="CDD" id="cd06532">
    <property type="entry name" value="Glyco_transf_25"/>
    <property type="match status" value="1"/>
</dbReference>
<dbReference type="GO" id="GO:0016740">
    <property type="term" value="F:transferase activity"/>
    <property type="evidence" value="ECO:0007669"/>
    <property type="project" value="UniProtKB-KW"/>
</dbReference>
<dbReference type="Proteomes" id="UP000295097">
    <property type="component" value="Unassembled WGS sequence"/>
</dbReference>
<organism evidence="2 3">
    <name type="scientific">Martelella mediterranea</name>
    <dbReference type="NCBI Taxonomy" id="293089"/>
    <lineage>
        <taxon>Bacteria</taxon>
        <taxon>Pseudomonadati</taxon>
        <taxon>Pseudomonadota</taxon>
        <taxon>Alphaproteobacteria</taxon>
        <taxon>Hyphomicrobiales</taxon>
        <taxon>Aurantimonadaceae</taxon>
        <taxon>Martelella</taxon>
    </lineage>
</organism>
<gene>
    <name evidence="2" type="ORF">EDC90_100853</name>
</gene>
<keyword evidence="3" id="KW-1185">Reference proteome</keyword>
<keyword evidence="2" id="KW-0808">Transferase</keyword>
<sequence>MKAYVINLARRTDRLRYISGEFSQAGLSFERVEAVDGQTLSDDDIRLHRAYPDGLCYKLNRAHIGCHLSHKLAWSKFLQTAEPFAAIFEDDVHLGRGIAELLETAKDCFPEKAHVIKLDTWGTPIRLYKNESHPLETRQLFRLAGRHYGAAGYIVSREGAKCLLTNSGKLSFGVDALLFDPRLPLKPAIRVFQLDPAIVGQDNLRGIPENLYQKLTSDIGNQTECADKSYGCSPWQIAKNRMKDRLRAFRMVAERVLKRTVKRVICFE</sequence>
<comment type="caution">
    <text evidence="2">The sequence shown here is derived from an EMBL/GenBank/DDBJ whole genome shotgun (WGS) entry which is preliminary data.</text>
</comment>
<dbReference type="AlphaFoldDB" id="A0A4V2V4N5"/>
<protein>
    <submittedName>
        <fullName evidence="2">Glycosyl transferase family 25</fullName>
    </submittedName>
</protein>
<accession>A0A4V2V4N5</accession>
<evidence type="ECO:0000313" key="3">
    <source>
        <dbReference type="Proteomes" id="UP000295097"/>
    </source>
</evidence>
<dbReference type="InterPro" id="IPR002654">
    <property type="entry name" value="Glyco_trans_25"/>
</dbReference>
<proteinExistence type="predicted"/>
<dbReference type="EMBL" id="SMAR01000008">
    <property type="protein sequence ID" value="TCT40913.1"/>
    <property type="molecule type" value="Genomic_DNA"/>
</dbReference>
<evidence type="ECO:0000313" key="2">
    <source>
        <dbReference type="EMBL" id="TCT40913.1"/>
    </source>
</evidence>
<evidence type="ECO:0000259" key="1">
    <source>
        <dbReference type="Pfam" id="PF01755"/>
    </source>
</evidence>
<dbReference type="Pfam" id="PF01755">
    <property type="entry name" value="Glyco_transf_25"/>
    <property type="match status" value="1"/>
</dbReference>